<name>A0A0R3L444_9BRAD</name>
<reference evidence="15 16" key="1">
    <citation type="submission" date="2014-03" db="EMBL/GenBank/DDBJ databases">
        <title>Bradyrhizobium valentinum sp. nov., isolated from effective nodules of Lupinus mariae-josephae, a lupine endemic of basic-lime soils in Eastern Spain.</title>
        <authorList>
            <person name="Duran D."/>
            <person name="Rey L."/>
            <person name="Navarro A."/>
            <person name="Busquets A."/>
            <person name="Imperial J."/>
            <person name="Ruiz-Argueso T."/>
        </authorList>
    </citation>
    <scope>NUCLEOTIDE SEQUENCE [LARGE SCALE GENOMIC DNA]</scope>
    <source>
        <strain evidence="15 16">LmjM3</strain>
    </source>
</reference>
<comment type="cofactor">
    <cofactor evidence="4">
        <name>Zn(2+)</name>
        <dbReference type="ChEBI" id="CHEBI:29105"/>
    </cofactor>
</comment>
<feature type="binding site" evidence="10 14">
    <location>
        <begin position="149"/>
        <end position="152"/>
    </location>
    <ligand>
        <name>substrate</name>
    </ligand>
</feature>
<comment type="function">
    <text evidence="10">Catalyzes the reversible epimerization of D-ribulose 5-phosphate to D-xylulose 5-phosphate.</text>
</comment>
<feature type="binding site" evidence="10 14">
    <location>
        <position position="73"/>
    </location>
    <ligand>
        <name>substrate</name>
    </ligand>
</feature>
<feature type="binding site" evidence="10 14">
    <location>
        <begin position="202"/>
        <end position="203"/>
    </location>
    <ligand>
        <name>substrate</name>
    </ligand>
</feature>
<dbReference type="InterPro" id="IPR013785">
    <property type="entry name" value="Aldolase_TIM"/>
</dbReference>
<dbReference type="GO" id="GO:0004750">
    <property type="term" value="F:D-ribulose-phosphate 3-epimerase activity"/>
    <property type="evidence" value="ECO:0007669"/>
    <property type="project" value="UniProtKB-UniRule"/>
</dbReference>
<dbReference type="GO" id="GO:0006098">
    <property type="term" value="P:pentose-phosphate shunt"/>
    <property type="evidence" value="ECO:0007669"/>
    <property type="project" value="UniProtKB-UniRule"/>
</dbReference>
<dbReference type="HAMAP" id="MF_02227">
    <property type="entry name" value="RPE"/>
    <property type="match status" value="1"/>
</dbReference>
<comment type="similarity">
    <text evidence="6 10 11">Belongs to the ribulose-phosphate 3-epimerase family.</text>
</comment>
<keyword evidence="16" id="KW-1185">Reference proteome</keyword>
<evidence type="ECO:0000256" key="3">
    <source>
        <dbReference type="ARBA" id="ARBA00001941"/>
    </source>
</evidence>
<dbReference type="InterPro" id="IPR000056">
    <property type="entry name" value="Ribul_P_3_epim-like"/>
</dbReference>
<comment type="pathway">
    <text evidence="10">Carbohydrate degradation.</text>
</comment>
<comment type="cofactor">
    <cofactor evidence="3">
        <name>Co(2+)</name>
        <dbReference type="ChEBI" id="CHEBI:48828"/>
    </cofactor>
</comment>
<comment type="cofactor">
    <cofactor evidence="10 13">
        <name>a divalent metal cation</name>
        <dbReference type="ChEBI" id="CHEBI:60240"/>
    </cofactor>
    <text evidence="10 13">Binds 1 divalent metal cation per subunit.</text>
</comment>
<dbReference type="FunFam" id="3.20.20.70:FF:000004">
    <property type="entry name" value="Ribulose-phosphate 3-epimerase"/>
    <property type="match status" value="1"/>
</dbReference>
<evidence type="ECO:0000313" key="16">
    <source>
        <dbReference type="Proteomes" id="UP000051913"/>
    </source>
</evidence>
<dbReference type="PROSITE" id="PS01085">
    <property type="entry name" value="RIBUL_P_3_EPIMER_1"/>
    <property type="match status" value="1"/>
</dbReference>
<feature type="binding site" evidence="10 14">
    <location>
        <position position="15"/>
    </location>
    <ligand>
        <name>substrate</name>
    </ligand>
</feature>
<feature type="binding site" evidence="14">
    <location>
        <position position="182"/>
    </location>
    <ligand>
        <name>substrate</name>
    </ligand>
</feature>
<dbReference type="CDD" id="cd00429">
    <property type="entry name" value="RPE"/>
    <property type="match status" value="1"/>
</dbReference>
<evidence type="ECO:0000256" key="7">
    <source>
        <dbReference type="ARBA" id="ARBA00013188"/>
    </source>
</evidence>
<evidence type="ECO:0000256" key="1">
    <source>
        <dbReference type="ARBA" id="ARBA00001782"/>
    </source>
</evidence>
<gene>
    <name evidence="10" type="primary">rpe</name>
    <name evidence="15" type="ORF">CP49_17125</name>
</gene>
<keyword evidence="9 10" id="KW-0413">Isomerase</keyword>
<proteinExistence type="inferred from homology"/>
<evidence type="ECO:0000256" key="13">
    <source>
        <dbReference type="PIRSR" id="PIRSR001461-2"/>
    </source>
</evidence>
<dbReference type="EMBL" id="LLXX01000148">
    <property type="protein sequence ID" value="KRR02628.1"/>
    <property type="molecule type" value="Genomic_DNA"/>
</dbReference>
<feature type="binding site" evidence="10 13">
    <location>
        <position position="42"/>
    </location>
    <ligand>
        <name>a divalent metal cation</name>
        <dbReference type="ChEBI" id="CHEBI:60240"/>
    </ligand>
</feature>
<evidence type="ECO:0000256" key="11">
    <source>
        <dbReference type="PIRNR" id="PIRNR001461"/>
    </source>
</evidence>
<feature type="active site" description="Proton acceptor" evidence="10 12">
    <location>
        <position position="42"/>
    </location>
</feature>
<dbReference type="AlphaFoldDB" id="A0A0R3L444"/>
<accession>A0A0R3L444</accession>
<dbReference type="GO" id="GO:0046872">
    <property type="term" value="F:metal ion binding"/>
    <property type="evidence" value="ECO:0007669"/>
    <property type="project" value="UniProtKB-UniRule"/>
</dbReference>
<evidence type="ECO:0000256" key="8">
    <source>
        <dbReference type="ARBA" id="ARBA00022723"/>
    </source>
</evidence>
<dbReference type="STRING" id="1518501.CQ10_31590"/>
<dbReference type="Proteomes" id="UP000051913">
    <property type="component" value="Unassembled WGS sequence"/>
</dbReference>
<keyword evidence="13" id="KW-0862">Zinc</keyword>
<dbReference type="NCBIfam" id="TIGR01163">
    <property type="entry name" value="rpe"/>
    <property type="match status" value="1"/>
</dbReference>
<feature type="binding site" evidence="10">
    <location>
        <begin position="180"/>
        <end position="182"/>
    </location>
    <ligand>
        <name>substrate</name>
    </ligand>
</feature>
<dbReference type="GO" id="GO:0005737">
    <property type="term" value="C:cytoplasm"/>
    <property type="evidence" value="ECO:0007669"/>
    <property type="project" value="UniProtKB-ARBA"/>
</dbReference>
<dbReference type="RefSeq" id="WP_057853077.1">
    <property type="nucleotide sequence ID" value="NZ_LLXX01000148.1"/>
</dbReference>
<evidence type="ECO:0000256" key="10">
    <source>
        <dbReference type="HAMAP-Rule" id="MF_02227"/>
    </source>
</evidence>
<dbReference type="PANTHER" id="PTHR11749">
    <property type="entry name" value="RIBULOSE-5-PHOSPHATE-3-EPIMERASE"/>
    <property type="match status" value="1"/>
</dbReference>
<dbReference type="GO" id="GO:0019323">
    <property type="term" value="P:pentose catabolic process"/>
    <property type="evidence" value="ECO:0007669"/>
    <property type="project" value="UniProtKB-UniRule"/>
</dbReference>
<evidence type="ECO:0000256" key="2">
    <source>
        <dbReference type="ARBA" id="ARBA00001936"/>
    </source>
</evidence>
<dbReference type="Gene3D" id="3.20.20.70">
    <property type="entry name" value="Aldolase class I"/>
    <property type="match status" value="1"/>
</dbReference>
<keyword evidence="13" id="KW-0170">Cobalt</keyword>
<keyword evidence="8 10" id="KW-0479">Metal-binding</keyword>
<feature type="binding site" evidence="10 13">
    <location>
        <position position="180"/>
    </location>
    <ligand>
        <name>a divalent metal cation</name>
        <dbReference type="ChEBI" id="CHEBI:60240"/>
    </ligand>
</feature>
<sequence>MSQQFASRPLVIAPSILAADFAKLGEEVRAVDAAGADWIHLDVMDGHFVPNISYGPDVIKAMRPHTKKIFDAHLMISPCDPYLEAFAKAGCDHITVHAEAGPHLHRSLQAIRALGKKAGVSLNPGTPVSAIEYVIDLIDLVLVMSVNPGFGGQAFIKSALGKVSDVRAMAAGRPIDIEVDGGVAPDVAGQLAAAGANALVAGSAVFKGGTLEAYKANISAIRNAAALARGEAI</sequence>
<evidence type="ECO:0000256" key="5">
    <source>
        <dbReference type="ARBA" id="ARBA00001954"/>
    </source>
</evidence>
<dbReference type="InterPro" id="IPR011060">
    <property type="entry name" value="RibuloseP-bd_barrel"/>
</dbReference>
<evidence type="ECO:0000256" key="4">
    <source>
        <dbReference type="ARBA" id="ARBA00001947"/>
    </source>
</evidence>
<dbReference type="PIRSF" id="PIRSF001461">
    <property type="entry name" value="RPE"/>
    <property type="match status" value="1"/>
</dbReference>
<comment type="caution">
    <text evidence="15">The sequence shown here is derived from an EMBL/GenBank/DDBJ whole genome shotgun (WGS) entry which is preliminary data.</text>
</comment>
<feature type="binding site" evidence="10 13">
    <location>
        <position position="40"/>
    </location>
    <ligand>
        <name>a divalent metal cation</name>
        <dbReference type="ChEBI" id="CHEBI:60240"/>
    </ligand>
</feature>
<comment type="cofactor">
    <cofactor evidence="2">
        <name>Mn(2+)</name>
        <dbReference type="ChEBI" id="CHEBI:29035"/>
    </cofactor>
</comment>
<dbReference type="PROSITE" id="PS01086">
    <property type="entry name" value="RIBUL_P_3_EPIMER_2"/>
    <property type="match status" value="1"/>
</dbReference>
<comment type="catalytic activity">
    <reaction evidence="1 10 11">
        <text>D-ribulose 5-phosphate = D-xylulose 5-phosphate</text>
        <dbReference type="Rhea" id="RHEA:13677"/>
        <dbReference type="ChEBI" id="CHEBI:57737"/>
        <dbReference type="ChEBI" id="CHEBI:58121"/>
        <dbReference type="EC" id="5.1.3.1"/>
    </reaction>
</comment>
<evidence type="ECO:0000256" key="14">
    <source>
        <dbReference type="PIRSR" id="PIRSR001461-3"/>
    </source>
</evidence>
<dbReference type="EC" id="5.1.3.1" evidence="7 10"/>
<feature type="active site" description="Proton donor" evidence="10 12">
    <location>
        <position position="180"/>
    </location>
</feature>
<feature type="binding site" evidence="10 13">
    <location>
        <position position="73"/>
    </location>
    <ligand>
        <name>a divalent metal cation</name>
        <dbReference type="ChEBI" id="CHEBI:60240"/>
    </ligand>
</feature>
<evidence type="ECO:0000256" key="6">
    <source>
        <dbReference type="ARBA" id="ARBA00009541"/>
    </source>
</evidence>
<evidence type="ECO:0000256" key="12">
    <source>
        <dbReference type="PIRSR" id="PIRSR001461-1"/>
    </source>
</evidence>
<keyword evidence="10 11" id="KW-0119">Carbohydrate metabolism</keyword>
<dbReference type="Pfam" id="PF00834">
    <property type="entry name" value="Ribul_P_3_epim"/>
    <property type="match status" value="1"/>
</dbReference>
<dbReference type="InterPro" id="IPR026019">
    <property type="entry name" value="Ribul_P_3_epim"/>
</dbReference>
<protein>
    <recommendedName>
        <fullName evidence="7 10">Ribulose-phosphate 3-epimerase</fullName>
        <ecNumber evidence="7 10">5.1.3.1</ecNumber>
    </recommendedName>
</protein>
<evidence type="ECO:0000313" key="15">
    <source>
        <dbReference type="EMBL" id="KRR02628.1"/>
    </source>
</evidence>
<keyword evidence="13" id="KW-0464">Manganese</keyword>
<organism evidence="15 16">
    <name type="scientific">Bradyrhizobium valentinum</name>
    <dbReference type="NCBI Taxonomy" id="1518501"/>
    <lineage>
        <taxon>Bacteria</taxon>
        <taxon>Pseudomonadati</taxon>
        <taxon>Pseudomonadota</taxon>
        <taxon>Alphaproteobacteria</taxon>
        <taxon>Hyphomicrobiales</taxon>
        <taxon>Nitrobacteraceae</taxon>
        <taxon>Bradyrhizobium</taxon>
    </lineage>
</organism>
<dbReference type="NCBIfam" id="NF004076">
    <property type="entry name" value="PRK05581.1-4"/>
    <property type="match status" value="1"/>
</dbReference>
<evidence type="ECO:0000256" key="9">
    <source>
        <dbReference type="ARBA" id="ARBA00023235"/>
    </source>
</evidence>
<comment type="cofactor">
    <cofactor evidence="5">
        <name>Fe(2+)</name>
        <dbReference type="ChEBI" id="CHEBI:29033"/>
    </cofactor>
</comment>
<dbReference type="SUPFAM" id="SSF51366">
    <property type="entry name" value="Ribulose-phoshate binding barrel"/>
    <property type="match status" value="1"/>
</dbReference>